<sequence length="119" mass="13372">MHRRSRNTKPSPLPPKKAILPTFSIFHHPTDLSTASTQSDHHSTPRSLGDKGEREGGSKVLWRGMDHVQNHRIQWPLTSPGNSFGFGAPPTKEHRRQPSTWTLSHEDSRAGPRTETNPL</sequence>
<feature type="compositionally biased region" description="Basic and acidic residues" evidence="1">
    <location>
        <begin position="39"/>
        <end position="57"/>
    </location>
</feature>
<dbReference type="EMBL" id="BMAV01003016">
    <property type="protein sequence ID" value="GFY42330.1"/>
    <property type="molecule type" value="Genomic_DNA"/>
</dbReference>
<comment type="caution">
    <text evidence="2">The sequence shown here is derived from an EMBL/GenBank/DDBJ whole genome shotgun (WGS) entry which is preliminary data.</text>
</comment>
<feature type="region of interest" description="Disordered" evidence="1">
    <location>
        <begin position="1"/>
        <end position="59"/>
    </location>
</feature>
<evidence type="ECO:0000256" key="1">
    <source>
        <dbReference type="SAM" id="MobiDB-lite"/>
    </source>
</evidence>
<dbReference type="AlphaFoldDB" id="A0A8X7BSL8"/>
<gene>
    <name evidence="2" type="ORF">TNIN_426451</name>
</gene>
<organism evidence="2 3">
    <name type="scientific">Trichonephila inaurata madagascariensis</name>
    <dbReference type="NCBI Taxonomy" id="2747483"/>
    <lineage>
        <taxon>Eukaryota</taxon>
        <taxon>Metazoa</taxon>
        <taxon>Ecdysozoa</taxon>
        <taxon>Arthropoda</taxon>
        <taxon>Chelicerata</taxon>
        <taxon>Arachnida</taxon>
        <taxon>Araneae</taxon>
        <taxon>Araneomorphae</taxon>
        <taxon>Entelegynae</taxon>
        <taxon>Araneoidea</taxon>
        <taxon>Nephilidae</taxon>
        <taxon>Trichonephila</taxon>
        <taxon>Trichonephila inaurata</taxon>
    </lineage>
</organism>
<evidence type="ECO:0000313" key="3">
    <source>
        <dbReference type="Proteomes" id="UP000886998"/>
    </source>
</evidence>
<protein>
    <submittedName>
        <fullName evidence="2">Uncharacterized protein</fullName>
    </submittedName>
</protein>
<reference evidence="2" key="1">
    <citation type="submission" date="2020-08" db="EMBL/GenBank/DDBJ databases">
        <title>Multicomponent nature underlies the extraordinary mechanical properties of spider dragline silk.</title>
        <authorList>
            <person name="Kono N."/>
            <person name="Nakamura H."/>
            <person name="Mori M."/>
            <person name="Yoshida Y."/>
            <person name="Ohtoshi R."/>
            <person name="Malay A.D."/>
            <person name="Moran D.A.P."/>
            <person name="Tomita M."/>
            <person name="Numata K."/>
            <person name="Arakawa K."/>
        </authorList>
    </citation>
    <scope>NUCLEOTIDE SEQUENCE</scope>
</reference>
<keyword evidence="3" id="KW-1185">Reference proteome</keyword>
<dbReference type="Proteomes" id="UP000886998">
    <property type="component" value="Unassembled WGS sequence"/>
</dbReference>
<name>A0A8X7BSL8_9ARAC</name>
<proteinExistence type="predicted"/>
<evidence type="ECO:0000313" key="2">
    <source>
        <dbReference type="EMBL" id="GFY42330.1"/>
    </source>
</evidence>
<accession>A0A8X7BSL8</accession>
<feature type="region of interest" description="Disordered" evidence="1">
    <location>
        <begin position="75"/>
        <end position="119"/>
    </location>
</feature>